<protein>
    <submittedName>
        <fullName evidence="2">Uncharacterized protein</fullName>
    </submittedName>
</protein>
<feature type="compositionally biased region" description="Pro residues" evidence="1">
    <location>
        <begin position="184"/>
        <end position="195"/>
    </location>
</feature>
<feature type="region of interest" description="Disordered" evidence="1">
    <location>
        <begin position="1"/>
        <end position="23"/>
    </location>
</feature>
<accession>A0A6A5R0H2</accession>
<dbReference type="AlphaFoldDB" id="A0A6A5R0H2"/>
<evidence type="ECO:0000313" key="3">
    <source>
        <dbReference type="Proteomes" id="UP000800096"/>
    </source>
</evidence>
<organism evidence="2 3">
    <name type="scientific">Ampelomyces quisqualis</name>
    <name type="common">Powdery mildew agent</name>
    <dbReference type="NCBI Taxonomy" id="50730"/>
    <lineage>
        <taxon>Eukaryota</taxon>
        <taxon>Fungi</taxon>
        <taxon>Dikarya</taxon>
        <taxon>Ascomycota</taxon>
        <taxon>Pezizomycotina</taxon>
        <taxon>Dothideomycetes</taxon>
        <taxon>Pleosporomycetidae</taxon>
        <taxon>Pleosporales</taxon>
        <taxon>Pleosporineae</taxon>
        <taxon>Phaeosphaeriaceae</taxon>
        <taxon>Ampelomyces</taxon>
    </lineage>
</organism>
<dbReference type="EMBL" id="ML979132">
    <property type="protein sequence ID" value="KAF1921173.1"/>
    <property type="molecule type" value="Genomic_DNA"/>
</dbReference>
<feature type="region of interest" description="Disordered" evidence="1">
    <location>
        <begin position="173"/>
        <end position="222"/>
    </location>
</feature>
<dbReference type="OrthoDB" id="3792198at2759"/>
<name>A0A6A5R0H2_AMPQU</name>
<sequence length="222" mass="24229">MKKGSPLTKKQTRVDAAEEASPPTAQVAVEVIASSSLHPSGSSKTLANHQILPPNAYFEPQKPDEKPAWRCGINHAMGHYYNAGDRTSCVGCFTNIKANAKTKHMDFYLPSFVFFFQLALGNTWKPSKPCEGARRSPHLSHNSIAKEAYWKYIQDGATAEEARRAGVDAVEAALRPRIPKEPTPEPTPEPEPDLGPHPSGSSTMKHGQDIPKCAYLGAVGRR</sequence>
<evidence type="ECO:0000256" key="1">
    <source>
        <dbReference type="SAM" id="MobiDB-lite"/>
    </source>
</evidence>
<reference evidence="2" key="1">
    <citation type="journal article" date="2020" name="Stud. Mycol.">
        <title>101 Dothideomycetes genomes: a test case for predicting lifestyles and emergence of pathogens.</title>
        <authorList>
            <person name="Haridas S."/>
            <person name="Albert R."/>
            <person name="Binder M."/>
            <person name="Bloem J."/>
            <person name="Labutti K."/>
            <person name="Salamov A."/>
            <person name="Andreopoulos B."/>
            <person name="Baker S."/>
            <person name="Barry K."/>
            <person name="Bills G."/>
            <person name="Bluhm B."/>
            <person name="Cannon C."/>
            <person name="Castanera R."/>
            <person name="Culley D."/>
            <person name="Daum C."/>
            <person name="Ezra D."/>
            <person name="Gonzalez J."/>
            <person name="Henrissat B."/>
            <person name="Kuo A."/>
            <person name="Liang C."/>
            <person name="Lipzen A."/>
            <person name="Lutzoni F."/>
            <person name="Magnuson J."/>
            <person name="Mondo S."/>
            <person name="Nolan M."/>
            <person name="Ohm R."/>
            <person name="Pangilinan J."/>
            <person name="Park H.-J."/>
            <person name="Ramirez L."/>
            <person name="Alfaro M."/>
            <person name="Sun H."/>
            <person name="Tritt A."/>
            <person name="Yoshinaga Y."/>
            <person name="Zwiers L.-H."/>
            <person name="Turgeon B."/>
            <person name="Goodwin S."/>
            <person name="Spatafora J."/>
            <person name="Crous P."/>
            <person name="Grigoriev I."/>
        </authorList>
    </citation>
    <scope>NUCLEOTIDE SEQUENCE</scope>
    <source>
        <strain evidence="2">HMLAC05119</strain>
    </source>
</reference>
<proteinExistence type="predicted"/>
<gene>
    <name evidence="2" type="ORF">BDU57DRAFT_40101</name>
</gene>
<evidence type="ECO:0000313" key="2">
    <source>
        <dbReference type="EMBL" id="KAF1921173.1"/>
    </source>
</evidence>
<keyword evidence="3" id="KW-1185">Reference proteome</keyword>
<dbReference type="Proteomes" id="UP000800096">
    <property type="component" value="Unassembled WGS sequence"/>
</dbReference>